<evidence type="ECO:0000313" key="1">
    <source>
        <dbReference type="EMBL" id="KJE23085.1"/>
    </source>
</evidence>
<dbReference type="RefSeq" id="WP_044885174.1">
    <property type="nucleotide sequence ID" value="NZ_JYFN01000016.1"/>
</dbReference>
<proteinExistence type="predicted"/>
<accession>A0A0D8BG97</accession>
<comment type="caution">
    <text evidence="1">The sequence shown here is derived from an EMBL/GenBank/DDBJ whole genome shotgun (WGS) entry which is preliminary data.</text>
</comment>
<dbReference type="EMBL" id="JYFN01000016">
    <property type="protein sequence ID" value="KJE23085.1"/>
    <property type="molecule type" value="Genomic_DNA"/>
</dbReference>
<dbReference type="Proteomes" id="UP000032545">
    <property type="component" value="Unassembled WGS sequence"/>
</dbReference>
<keyword evidence="2" id="KW-1185">Reference proteome</keyword>
<reference evidence="2" key="1">
    <citation type="submission" date="2015-02" db="EMBL/GenBank/DDBJ databases">
        <title>Draft Genome of Frankia sp. CpI1-S.</title>
        <authorList>
            <person name="Oshone R.T."/>
            <person name="Ngom M."/>
            <person name="Ghodhbane-Gtari F."/>
            <person name="Gtari M."/>
            <person name="Morris K."/>
            <person name="Thomas K."/>
            <person name="Sen A."/>
            <person name="Tisa L.S."/>
        </authorList>
    </citation>
    <scope>NUCLEOTIDE SEQUENCE [LARGE SCALE GENOMIC DNA]</scope>
    <source>
        <strain evidence="2">CpI1-S</strain>
    </source>
</reference>
<organism evidence="1 2">
    <name type="scientific">Frankia torreyi</name>
    <dbReference type="NCBI Taxonomy" id="1856"/>
    <lineage>
        <taxon>Bacteria</taxon>
        <taxon>Bacillati</taxon>
        <taxon>Actinomycetota</taxon>
        <taxon>Actinomycetes</taxon>
        <taxon>Frankiales</taxon>
        <taxon>Frankiaceae</taxon>
        <taxon>Frankia</taxon>
    </lineage>
</organism>
<dbReference type="PATRIC" id="fig|1502723.3.peg.1608"/>
<dbReference type="OrthoDB" id="4163007at2"/>
<reference evidence="1 2" key="2">
    <citation type="journal article" date="2016" name="Genome Announc.">
        <title>Permanent Draft Genome Sequences for Two Variants of Frankia sp. Strain CpI1, the First Frankia Strain Isolated from Root Nodules of Comptonia peregrina.</title>
        <authorList>
            <person name="Oshone R."/>
            <person name="Hurst S.G.IV."/>
            <person name="Abebe-Akele F."/>
            <person name="Simpson S."/>
            <person name="Morris K."/>
            <person name="Thomas W.K."/>
            <person name="Tisa L.S."/>
        </authorList>
    </citation>
    <scope>NUCLEOTIDE SEQUENCE [LARGE SCALE GENOMIC DNA]</scope>
    <source>
        <strain evidence="2">CpI1-S</strain>
    </source>
</reference>
<name>A0A0D8BG97_9ACTN</name>
<gene>
    <name evidence="1" type="ORF">FF36_02513</name>
</gene>
<evidence type="ECO:0000313" key="2">
    <source>
        <dbReference type="Proteomes" id="UP000032545"/>
    </source>
</evidence>
<protein>
    <submittedName>
        <fullName evidence="1">Uncharacterized protein</fullName>
    </submittedName>
</protein>
<sequence>MEQSGEIYEELMLQVEGLSGEIAQQLRAEVTRGRLVRGFELSARERRLRDQRITDTESARIGRADVAVIEYDGDQRLRLLCEALVTAARTMAASRRALIGLLELTDLSGNQIVFADEDDPSPRVLNIGVQAREAEWRRGIVEQELAPLQQELSSWL</sequence>
<dbReference type="AlphaFoldDB" id="A0A0D8BG97"/>